<accession>A0A1N6VLV6</accession>
<keyword evidence="3" id="KW-1185">Reference proteome</keyword>
<name>A0A1N6VLV6_9GAMM</name>
<reference evidence="3" key="1">
    <citation type="submission" date="2017-01" db="EMBL/GenBank/DDBJ databases">
        <authorList>
            <person name="Varghese N."/>
            <person name="Submissions S."/>
        </authorList>
    </citation>
    <scope>NUCLEOTIDE SEQUENCE [LARGE SCALE GENOMIC DNA]</scope>
    <source>
        <strain evidence="3">DSM 7027</strain>
    </source>
</reference>
<gene>
    <name evidence="2" type="ORF">SAMN05421647_1094</name>
</gene>
<dbReference type="RefSeq" id="WP_076464706.1">
    <property type="nucleotide sequence ID" value="NZ_FTMN01000009.1"/>
</dbReference>
<evidence type="ECO:0008006" key="4">
    <source>
        <dbReference type="Google" id="ProtNLM"/>
    </source>
</evidence>
<proteinExistence type="predicted"/>
<sequence length="147" mass="16227">MSNRSVFWSIWLVALVPVILAILMWVTGIGIPDGRVNKGELVDPALPLVQWGGDPEQHTGHWSLLLVPQGICDSVCEEELEVLKRVHDALGRESDRVRVMPAKELEIGAGIWVIDPLGNLVLRHPLSFEGKALLGDMKRLLKASRLG</sequence>
<dbReference type="eggNOG" id="COG1999">
    <property type="taxonomic scope" value="Bacteria"/>
</dbReference>
<evidence type="ECO:0000313" key="3">
    <source>
        <dbReference type="Proteomes" id="UP000186895"/>
    </source>
</evidence>
<dbReference type="STRING" id="49186.SAMN05421647_1094"/>
<keyword evidence="1" id="KW-0812">Transmembrane</keyword>
<protein>
    <recommendedName>
        <fullName evidence="4">Transmembrane protein</fullName>
    </recommendedName>
</protein>
<keyword evidence="1" id="KW-1133">Transmembrane helix</keyword>
<evidence type="ECO:0000256" key="1">
    <source>
        <dbReference type="SAM" id="Phobius"/>
    </source>
</evidence>
<feature type="transmembrane region" description="Helical" evidence="1">
    <location>
        <begin position="6"/>
        <end position="26"/>
    </location>
</feature>
<dbReference type="AlphaFoldDB" id="A0A1N6VLV6"/>
<evidence type="ECO:0000313" key="2">
    <source>
        <dbReference type="EMBL" id="SIQ78805.1"/>
    </source>
</evidence>
<keyword evidence="1" id="KW-0472">Membrane</keyword>
<organism evidence="2 3">
    <name type="scientific">Marinobacterium stanieri</name>
    <dbReference type="NCBI Taxonomy" id="49186"/>
    <lineage>
        <taxon>Bacteria</taxon>
        <taxon>Pseudomonadati</taxon>
        <taxon>Pseudomonadota</taxon>
        <taxon>Gammaproteobacteria</taxon>
        <taxon>Oceanospirillales</taxon>
        <taxon>Oceanospirillaceae</taxon>
        <taxon>Marinobacterium</taxon>
    </lineage>
</organism>
<dbReference type="Proteomes" id="UP000186895">
    <property type="component" value="Unassembled WGS sequence"/>
</dbReference>
<dbReference type="EMBL" id="FTMN01000009">
    <property type="protein sequence ID" value="SIQ78805.1"/>
    <property type="molecule type" value="Genomic_DNA"/>
</dbReference>